<sequence length="381" mass="41053">MLLSSLLTLACGILSASATALPHTDDFGLAHDQRGLAERGKQPTISFNPRFPQQCGYVDVSWTGKGPFELQLGNWRGPVATKSGFLPWEFHEGLTQTSWRYQVPFPPGAVFMAQIKTADGWTIWRRATVLRGNKNCNVIETWSEGPPWPTISPDTRTSAPTQSPIKSPSAPPPSSDLLSSPTICWVRPSDVPSGASSFQLTPTPCESVPTQSPSAPPTTTPAPPTSTKCYARPLSTDNPGGGPTSSWEVPCGSPSAPPVSSQTPTSAPPVSSSWVAPSPTSFWPPLPTNGNLVLEFKGDPVRCQQQHIVFSPQTDWPYTLLLILDNEVRTINNADPNGGLGYIWNMDTRSRFLAAYLYDTAGNYAQHPPVLIAGNDTSCIK</sequence>
<feature type="compositionally biased region" description="Polar residues" evidence="1">
    <location>
        <begin position="152"/>
        <end position="162"/>
    </location>
</feature>
<feature type="signal peptide" evidence="2">
    <location>
        <begin position="1"/>
        <end position="18"/>
    </location>
</feature>
<feature type="region of interest" description="Disordered" evidence="1">
    <location>
        <begin position="195"/>
        <end position="272"/>
    </location>
</feature>
<protein>
    <submittedName>
        <fullName evidence="3">Uncharacterized protein</fullName>
    </submittedName>
</protein>
<dbReference type="GeneID" id="87804958"/>
<feature type="compositionally biased region" description="Polar residues" evidence="1">
    <location>
        <begin position="195"/>
        <end position="204"/>
    </location>
</feature>
<proteinExistence type="predicted"/>
<gene>
    <name evidence="3" type="ORF">LOC62_01G001703</name>
</gene>
<dbReference type="RefSeq" id="XP_062624185.1">
    <property type="nucleotide sequence ID" value="XM_062768201.1"/>
</dbReference>
<feature type="chain" id="PRO_5042152157" evidence="2">
    <location>
        <begin position="19"/>
        <end position="381"/>
    </location>
</feature>
<dbReference type="AlphaFoldDB" id="A0AAF0Y127"/>
<evidence type="ECO:0000256" key="2">
    <source>
        <dbReference type="SAM" id="SignalP"/>
    </source>
</evidence>
<dbReference type="Proteomes" id="UP000827549">
    <property type="component" value="Chromosome 1"/>
</dbReference>
<feature type="compositionally biased region" description="Pro residues" evidence="1">
    <location>
        <begin position="214"/>
        <end position="224"/>
    </location>
</feature>
<evidence type="ECO:0000313" key="3">
    <source>
        <dbReference type="EMBL" id="WOO78153.1"/>
    </source>
</evidence>
<evidence type="ECO:0000256" key="1">
    <source>
        <dbReference type="SAM" id="MobiDB-lite"/>
    </source>
</evidence>
<feature type="compositionally biased region" description="Low complexity" evidence="1">
    <location>
        <begin position="258"/>
        <end position="272"/>
    </location>
</feature>
<feature type="region of interest" description="Disordered" evidence="1">
    <location>
        <begin position="141"/>
        <end position="181"/>
    </location>
</feature>
<dbReference type="EMBL" id="CP086714">
    <property type="protein sequence ID" value="WOO78153.1"/>
    <property type="molecule type" value="Genomic_DNA"/>
</dbReference>
<accession>A0AAF0Y127</accession>
<keyword evidence="2" id="KW-0732">Signal</keyword>
<evidence type="ECO:0000313" key="4">
    <source>
        <dbReference type="Proteomes" id="UP000827549"/>
    </source>
</evidence>
<name>A0AAF0Y127_9TREE</name>
<reference evidence="3" key="1">
    <citation type="submission" date="2023-10" db="EMBL/GenBank/DDBJ databases">
        <authorList>
            <person name="Noh H."/>
        </authorList>
    </citation>
    <scope>NUCLEOTIDE SEQUENCE</scope>
    <source>
        <strain evidence="3">DUCC4014</strain>
    </source>
</reference>
<organism evidence="3 4">
    <name type="scientific">Vanrija pseudolonga</name>
    <dbReference type="NCBI Taxonomy" id="143232"/>
    <lineage>
        <taxon>Eukaryota</taxon>
        <taxon>Fungi</taxon>
        <taxon>Dikarya</taxon>
        <taxon>Basidiomycota</taxon>
        <taxon>Agaricomycotina</taxon>
        <taxon>Tremellomycetes</taxon>
        <taxon>Trichosporonales</taxon>
        <taxon>Trichosporonaceae</taxon>
        <taxon>Vanrija</taxon>
    </lineage>
</organism>
<keyword evidence="4" id="KW-1185">Reference proteome</keyword>